<comment type="similarity">
    <text evidence="1">Belongs to the GSP E family.</text>
</comment>
<dbReference type="InterPro" id="IPR050921">
    <property type="entry name" value="T4SS_GSP_E_ATPase"/>
</dbReference>
<dbReference type="InterPro" id="IPR025662">
    <property type="entry name" value="Sigma_54_int_dom_ATP-bd_1"/>
</dbReference>
<feature type="domain" description="Bacterial type II secretion system protein E" evidence="2">
    <location>
        <begin position="156"/>
        <end position="322"/>
    </location>
</feature>
<dbReference type="PANTHER" id="PTHR30486:SF6">
    <property type="entry name" value="TYPE IV PILUS RETRACTATION ATPASE PILT"/>
    <property type="match status" value="1"/>
</dbReference>
<dbReference type="PROSITE" id="PS00675">
    <property type="entry name" value="SIGMA54_INTERACT_1"/>
    <property type="match status" value="1"/>
</dbReference>
<dbReference type="RefSeq" id="WP_122630957.1">
    <property type="nucleotide sequence ID" value="NZ_LR026976.1"/>
</dbReference>
<dbReference type="InterPro" id="IPR001482">
    <property type="entry name" value="T2SS/T4SS_dom"/>
</dbReference>
<accession>A0A9Q9T5F9</accession>
<geneLocation type="plasmid" evidence="3">
    <name>p576</name>
</geneLocation>
<dbReference type="EMBL" id="LR026976">
    <property type="protein sequence ID" value="VCT93338.1"/>
    <property type="molecule type" value="Genomic_DNA"/>
</dbReference>
<evidence type="ECO:0000313" key="3">
    <source>
        <dbReference type="EMBL" id="VCT93338.1"/>
    </source>
</evidence>
<dbReference type="PANTHER" id="PTHR30486">
    <property type="entry name" value="TWITCHING MOTILITY PROTEIN PILT"/>
    <property type="match status" value="1"/>
</dbReference>
<name>A0A9Q9T5F9_BACPU</name>
<dbReference type="GO" id="GO:0016887">
    <property type="term" value="F:ATP hydrolysis activity"/>
    <property type="evidence" value="ECO:0007669"/>
    <property type="project" value="InterPro"/>
</dbReference>
<evidence type="ECO:0000259" key="2">
    <source>
        <dbReference type="Pfam" id="PF00437"/>
    </source>
</evidence>
<protein>
    <submittedName>
        <fullName evidence="3">VirB11 homolog</fullName>
    </submittedName>
</protein>
<dbReference type="Gene3D" id="3.30.450.380">
    <property type="match status" value="1"/>
</dbReference>
<organism evidence="3">
    <name type="scientific">Bacillus pumilus</name>
    <name type="common">Bacillus mesentericus</name>
    <dbReference type="NCBI Taxonomy" id="1408"/>
    <lineage>
        <taxon>Bacteria</taxon>
        <taxon>Bacillati</taxon>
        <taxon>Bacillota</taxon>
        <taxon>Bacilli</taxon>
        <taxon>Bacillales</taxon>
        <taxon>Bacillaceae</taxon>
        <taxon>Bacillus</taxon>
    </lineage>
</organism>
<proteinExistence type="inferred from homology"/>
<gene>
    <name evidence="3" type="primary">tivB11_576</name>
    <name evidence="3" type="ORF">SBRMV_053</name>
</gene>
<dbReference type="AlphaFoldDB" id="A0A9Q9T5F9"/>
<keyword evidence="3" id="KW-0614">Plasmid</keyword>
<sequence length="388" mass="44052">MISDQLIKTIFSEIKQKDPDTVLKAFTDNDARETMKYLIKQDHGTVIDTDEKADYVIQEMVGLGVIETITKQDENVTDIVYNGRHLIIESSEKPDPYIYTDKVIDDDYINSLASKVANATENEFTAKTDILEASIGYLRFTFVHKNRSNTISGKVTTMAIRVSRPNLALNDDNFLEYAPIEMKNFFENAVKNRESIIIAGQTGSGKTALQKYLVSFMRFRDKLIWIEDSAEGHLDVLFGDTKDTLTWQTGPNASITKLIRTALRFNPTWICPTETRGSEAYEMMDAVLSDHGVITTCHAPSIAEIPRRLINMMKKSFNFDETAMLEDICKNFGVAVHSKKGVLNDRNIRYLSEVGTFNPDGSVNYIFKQNLVNGKLEYTFYDQYKIAN</sequence>
<evidence type="ECO:0000256" key="1">
    <source>
        <dbReference type="ARBA" id="ARBA00006611"/>
    </source>
</evidence>
<dbReference type="CDD" id="cd01130">
    <property type="entry name" value="VirB11-like_ATPase"/>
    <property type="match status" value="1"/>
</dbReference>
<dbReference type="SUPFAM" id="SSF52540">
    <property type="entry name" value="P-loop containing nucleoside triphosphate hydrolases"/>
    <property type="match status" value="1"/>
</dbReference>
<dbReference type="InterPro" id="IPR027417">
    <property type="entry name" value="P-loop_NTPase"/>
</dbReference>
<dbReference type="Gene3D" id="3.40.50.300">
    <property type="entry name" value="P-loop containing nucleotide triphosphate hydrolases"/>
    <property type="match status" value="1"/>
</dbReference>
<dbReference type="Pfam" id="PF00437">
    <property type="entry name" value="T2SSE"/>
    <property type="match status" value="1"/>
</dbReference>
<reference evidence="3" key="1">
    <citation type="submission" date="2018-10" db="EMBL/GenBank/DDBJ databases">
        <authorList>
            <person name="Singh K. P."/>
            <person name="Ramachandran G."/>
            <person name="Val-Calvo J."/>
            <person name="Meijer J.J. W."/>
            <person name="Miguel-Arribas A."/>
            <person name="Gago Cordoba C."/>
        </authorList>
    </citation>
    <scope>NUCLEOTIDE SEQUENCE</scope>
    <source>
        <strain evidence="3">1</strain>
        <plasmid evidence="3">p576</plasmid>
    </source>
</reference>